<organism evidence="8 9">
    <name type="scientific">Halovivax cerinus</name>
    <dbReference type="NCBI Taxonomy" id="1487865"/>
    <lineage>
        <taxon>Archaea</taxon>
        <taxon>Methanobacteriati</taxon>
        <taxon>Methanobacteriota</taxon>
        <taxon>Stenosarchaea group</taxon>
        <taxon>Halobacteria</taxon>
        <taxon>Halobacteriales</taxon>
        <taxon>Natrialbaceae</taxon>
        <taxon>Halovivax</taxon>
    </lineage>
</organism>
<protein>
    <recommendedName>
        <fullName evidence="4">tRNA pseudouridine synthase A</fullName>
        <ecNumber evidence="4">5.4.99.12</ecNumber>
    </recommendedName>
    <alternativeName>
        <fullName evidence="4">tRNA pseudouridine(38-40) synthase</fullName>
    </alternativeName>
    <alternativeName>
        <fullName evidence="4">tRNA pseudouridylate synthase I</fullName>
    </alternativeName>
    <alternativeName>
        <fullName evidence="4">tRNA-uridine isomerase I</fullName>
    </alternativeName>
</protein>
<feature type="compositionally biased region" description="Polar residues" evidence="6">
    <location>
        <begin position="143"/>
        <end position="154"/>
    </location>
</feature>
<dbReference type="RefSeq" id="WP_256533309.1">
    <property type="nucleotide sequence ID" value="NZ_CP101824.1"/>
</dbReference>
<dbReference type="Proteomes" id="UP001595846">
    <property type="component" value="Unassembled WGS sequence"/>
</dbReference>
<feature type="region of interest" description="Disordered" evidence="6">
    <location>
        <begin position="134"/>
        <end position="167"/>
    </location>
</feature>
<dbReference type="AlphaFoldDB" id="A0ABD5NST3"/>
<feature type="active site" description="Nucleophile" evidence="4">
    <location>
        <position position="71"/>
    </location>
</feature>
<dbReference type="InterPro" id="IPR001406">
    <property type="entry name" value="PsdUridine_synth_TruA"/>
</dbReference>
<comment type="caution">
    <text evidence="8">The sequence shown here is derived from an EMBL/GenBank/DDBJ whole genome shotgun (WGS) entry which is preliminary data.</text>
</comment>
<feature type="binding site" evidence="4">
    <location>
        <position position="125"/>
    </location>
    <ligand>
        <name>substrate</name>
    </ligand>
</feature>
<dbReference type="InterPro" id="IPR020103">
    <property type="entry name" value="PsdUridine_synth_cat_dom_sf"/>
</dbReference>
<comment type="similarity">
    <text evidence="1 4 5">Belongs to the tRNA pseudouridine synthase TruA family.</text>
</comment>
<evidence type="ECO:0000256" key="1">
    <source>
        <dbReference type="ARBA" id="ARBA00009375"/>
    </source>
</evidence>
<dbReference type="GeneID" id="73902422"/>
<dbReference type="InterPro" id="IPR020095">
    <property type="entry name" value="PsdUridine_synth_TruA_C"/>
</dbReference>
<dbReference type="Gene3D" id="3.30.70.580">
    <property type="entry name" value="Pseudouridine synthase I, catalytic domain, N-terminal subdomain"/>
    <property type="match status" value="1"/>
</dbReference>
<keyword evidence="3 4" id="KW-0413">Isomerase</keyword>
<dbReference type="InterPro" id="IPR020097">
    <property type="entry name" value="PsdUridine_synth_TruA_a/b_dom"/>
</dbReference>
<evidence type="ECO:0000313" key="8">
    <source>
        <dbReference type="EMBL" id="MFC3959796.1"/>
    </source>
</evidence>
<evidence type="ECO:0000256" key="6">
    <source>
        <dbReference type="SAM" id="MobiDB-lite"/>
    </source>
</evidence>
<evidence type="ECO:0000256" key="3">
    <source>
        <dbReference type="ARBA" id="ARBA00023235"/>
    </source>
</evidence>
<dbReference type="GO" id="GO:0160147">
    <property type="term" value="F:tRNA pseudouridine(38-40) synthase activity"/>
    <property type="evidence" value="ECO:0007669"/>
    <property type="project" value="UniProtKB-EC"/>
</dbReference>
<comment type="function">
    <text evidence="4">Formation of pseudouridine at positions 38, 39 and 40 in the anticodon stem and loop of transfer RNAs.</text>
</comment>
<dbReference type="EC" id="5.4.99.12" evidence="4"/>
<dbReference type="SUPFAM" id="SSF55120">
    <property type="entry name" value="Pseudouridine synthase"/>
    <property type="match status" value="1"/>
</dbReference>
<evidence type="ECO:0000259" key="7">
    <source>
        <dbReference type="Pfam" id="PF01416"/>
    </source>
</evidence>
<comment type="catalytic activity">
    <reaction evidence="4 5">
        <text>uridine(38/39/40) in tRNA = pseudouridine(38/39/40) in tRNA</text>
        <dbReference type="Rhea" id="RHEA:22376"/>
        <dbReference type="Rhea" id="RHEA-COMP:10085"/>
        <dbReference type="Rhea" id="RHEA-COMP:10087"/>
        <dbReference type="ChEBI" id="CHEBI:65314"/>
        <dbReference type="ChEBI" id="CHEBI:65315"/>
        <dbReference type="EC" id="5.4.99.12"/>
    </reaction>
</comment>
<dbReference type="GO" id="GO:0031119">
    <property type="term" value="P:tRNA pseudouridine synthesis"/>
    <property type="evidence" value="ECO:0007669"/>
    <property type="project" value="UniProtKB-UniRule"/>
</dbReference>
<dbReference type="HAMAP" id="MF_00171">
    <property type="entry name" value="TruA"/>
    <property type="match status" value="1"/>
</dbReference>
<feature type="domain" description="Pseudouridine synthase I TruA alpha/beta" evidence="7">
    <location>
        <begin position="176"/>
        <end position="275"/>
    </location>
</feature>
<evidence type="ECO:0000256" key="4">
    <source>
        <dbReference type="HAMAP-Rule" id="MF_00171"/>
    </source>
</evidence>
<accession>A0ABD5NST3</accession>
<dbReference type="Pfam" id="PF01416">
    <property type="entry name" value="PseudoU_synth_1"/>
    <property type="match status" value="1"/>
</dbReference>
<comment type="caution">
    <text evidence="4">Lacks conserved residue(s) required for the propagation of feature annotation.</text>
</comment>
<name>A0ABD5NST3_9EURY</name>
<dbReference type="NCBIfam" id="NF000622">
    <property type="entry name" value="PRK00021.3-3"/>
    <property type="match status" value="1"/>
</dbReference>
<keyword evidence="2 4" id="KW-0819">tRNA processing</keyword>
<gene>
    <name evidence="4 8" type="primary">truA</name>
    <name evidence="8" type="ORF">ACFOUR_15645</name>
</gene>
<dbReference type="PANTHER" id="PTHR11142">
    <property type="entry name" value="PSEUDOURIDYLATE SYNTHASE"/>
    <property type="match status" value="1"/>
</dbReference>
<evidence type="ECO:0000256" key="5">
    <source>
        <dbReference type="RuleBase" id="RU003792"/>
    </source>
</evidence>
<feature type="region of interest" description="Disordered" evidence="6">
    <location>
        <begin position="45"/>
        <end position="64"/>
    </location>
</feature>
<reference evidence="8 9" key="1">
    <citation type="journal article" date="2019" name="Int. J. Syst. Evol. Microbiol.">
        <title>The Global Catalogue of Microorganisms (GCM) 10K type strain sequencing project: providing services to taxonomists for standard genome sequencing and annotation.</title>
        <authorList>
            <consortium name="The Broad Institute Genomics Platform"/>
            <consortium name="The Broad Institute Genome Sequencing Center for Infectious Disease"/>
            <person name="Wu L."/>
            <person name="Ma J."/>
        </authorList>
    </citation>
    <scope>NUCLEOTIDE SEQUENCE [LARGE SCALE GENOMIC DNA]</scope>
    <source>
        <strain evidence="8 9">IBRC-M 10256</strain>
    </source>
</reference>
<evidence type="ECO:0000313" key="9">
    <source>
        <dbReference type="Proteomes" id="UP001595846"/>
    </source>
</evidence>
<keyword evidence="9" id="KW-1185">Reference proteome</keyword>
<dbReference type="Gene3D" id="3.30.70.660">
    <property type="entry name" value="Pseudouridine synthase I, catalytic domain, C-terminal subdomain"/>
    <property type="match status" value="1"/>
</dbReference>
<sequence length="315" mass="33976">MRAYRLAYDGRDYRGFQRQPDVDTVEDALFDALRSLDAYRPAGASAAAGGDSLDEPVPDRPLGYAAAGRTDAGVSALAQTVAFCAPEWLTPRALNAELPADVRAWASADVANSFHATHDATARTYTYHLYAPAEAEGEEKSDSSTGRSGPTTIAETVAPTDVDERRVDDDRLREATDALSGTHDYHNLTPDDEGTERTLSLAAERDGEFVVLTVRAGGFARQLVRRLVTLVHRVGTGEASVETIDRVLDPEPVPGHEGIPPAPPDPLVLADVTYPDVDFAVDAEAARSARAVFERTRRDHATGARVAERLRDGVR</sequence>
<proteinExistence type="inferred from homology"/>
<evidence type="ECO:0000256" key="2">
    <source>
        <dbReference type="ARBA" id="ARBA00022694"/>
    </source>
</evidence>
<dbReference type="InterPro" id="IPR020094">
    <property type="entry name" value="TruA/RsuA/RluB/E/F_N"/>
</dbReference>
<dbReference type="PANTHER" id="PTHR11142:SF0">
    <property type="entry name" value="TRNA PSEUDOURIDINE SYNTHASE-LIKE 1"/>
    <property type="match status" value="1"/>
</dbReference>
<dbReference type="EMBL" id="JBHSAQ010000013">
    <property type="protein sequence ID" value="MFC3959796.1"/>
    <property type="molecule type" value="Genomic_DNA"/>
</dbReference>